<evidence type="ECO:0000313" key="2">
    <source>
        <dbReference type="EMBL" id="KGO06251.1"/>
    </source>
</evidence>
<organism evidence="2 3">
    <name type="scientific">Dokdonia donghaensis DSW-1</name>
    <dbReference type="NCBI Taxonomy" id="1300343"/>
    <lineage>
        <taxon>Bacteria</taxon>
        <taxon>Pseudomonadati</taxon>
        <taxon>Bacteroidota</taxon>
        <taxon>Flavobacteriia</taxon>
        <taxon>Flavobacteriales</taxon>
        <taxon>Flavobacteriaceae</taxon>
        <taxon>Dokdonia</taxon>
    </lineage>
</organism>
<dbReference type="AlphaFoldDB" id="A0A0A2GVA9"/>
<dbReference type="Pfam" id="PF10988">
    <property type="entry name" value="DUF2807"/>
    <property type="match status" value="1"/>
</dbReference>
<feature type="domain" description="Putative auto-transporter adhesin head GIN" evidence="1">
    <location>
        <begin position="45"/>
        <end position="226"/>
    </location>
</feature>
<dbReference type="Proteomes" id="UP000030140">
    <property type="component" value="Unassembled WGS sequence"/>
</dbReference>
<dbReference type="Gene3D" id="2.160.20.120">
    <property type="match status" value="1"/>
</dbReference>
<evidence type="ECO:0000259" key="1">
    <source>
        <dbReference type="Pfam" id="PF10988"/>
    </source>
</evidence>
<accession>A0A0A2GVA9</accession>
<dbReference type="KEGG" id="ddo:I597_2769"/>
<comment type="caution">
    <text evidence="2">The sequence shown here is derived from an EMBL/GenBank/DDBJ whole genome shotgun (WGS) entry which is preliminary data.</text>
</comment>
<dbReference type="InterPro" id="IPR021255">
    <property type="entry name" value="DUF2807"/>
</dbReference>
<dbReference type="PROSITE" id="PS51257">
    <property type="entry name" value="PROKAR_LIPOPROTEIN"/>
    <property type="match status" value="1"/>
</dbReference>
<name>A0A0A2GVA9_9FLAO</name>
<protein>
    <recommendedName>
        <fullName evidence="1">Putative auto-transporter adhesin head GIN domain-containing protein</fullName>
    </recommendedName>
</protein>
<gene>
    <name evidence="2" type="ORF">NV36_04985</name>
</gene>
<dbReference type="OrthoDB" id="942536at2"/>
<proteinExistence type="predicted"/>
<dbReference type="PATRIC" id="fig|1300343.5.peg.2810"/>
<keyword evidence="3" id="KW-1185">Reference proteome</keyword>
<dbReference type="EMBL" id="JSAQ01000001">
    <property type="protein sequence ID" value="KGO06251.1"/>
    <property type="molecule type" value="Genomic_DNA"/>
</dbReference>
<dbReference type="RefSeq" id="WP_035325254.1">
    <property type="nucleotide sequence ID" value="NZ_CP015125.1"/>
</dbReference>
<sequence length="245" mass="25698">MTTLIKTILGILTAVLVTSCQFDINLGQIHGDGNVVTEDLNITEDFDEVVAGNGWEVFLEKGSTNGVILEADQNLVDAAEIYVKDGKLKIYCEDNIKSATSKKVFVTYSENLTDVSVNSGASLTTKETLTGDDIEFDASSGGTMRVQVSAKNVETDVSSGGVARISGSAERLDASVSSGGVARISKLKSVSAKADASSGGVMDVYASQDLKAEASSGGIINYYGSPRNVDKPKKSYSGGVIRSKE</sequence>
<evidence type="ECO:0000313" key="3">
    <source>
        <dbReference type="Proteomes" id="UP000030140"/>
    </source>
</evidence>
<reference evidence="2 3" key="1">
    <citation type="submission" date="2014-10" db="EMBL/GenBank/DDBJ databases">
        <title>Draft genome sequence of the proteorhodopsin-containing marine bacterium Dokdonia donghaensis.</title>
        <authorList>
            <person name="Gomez-Consarnau L."/>
            <person name="Gonzalez J.M."/>
            <person name="Riedel T."/>
            <person name="Jaenicke S."/>
            <person name="Wagner-Doebler I."/>
            <person name="Fuhrman J.A."/>
        </authorList>
    </citation>
    <scope>NUCLEOTIDE SEQUENCE [LARGE SCALE GENOMIC DNA]</scope>
    <source>
        <strain evidence="2 3">DSW-1</strain>
    </source>
</reference>